<keyword evidence="2" id="KW-0645">Protease</keyword>
<reference evidence="6 7" key="2">
    <citation type="submission" date="2015-10" db="EMBL/GenBank/DDBJ databases">
        <title>Draft Genome Sequence of Prosthecomicrobium hirschii ATCC 27832.</title>
        <authorList>
            <person name="Daniel J."/>
            <person name="Givan S.A."/>
            <person name="Brun Y.V."/>
            <person name="Brown P.J."/>
        </authorList>
    </citation>
    <scope>NUCLEOTIDE SEQUENCE [LARGE SCALE GENOMIC DNA]</scope>
    <source>
        <strain evidence="6 7">16</strain>
    </source>
</reference>
<dbReference type="SUPFAM" id="SSF50494">
    <property type="entry name" value="Trypsin-like serine proteases"/>
    <property type="match status" value="1"/>
</dbReference>
<evidence type="ECO:0000313" key="6">
    <source>
        <dbReference type="EMBL" id="KPL50950.1"/>
    </source>
</evidence>
<dbReference type="Pfam" id="PF17820">
    <property type="entry name" value="PDZ_6"/>
    <property type="match status" value="1"/>
</dbReference>
<protein>
    <recommendedName>
        <fullName evidence="5">PDZ domain-containing protein</fullName>
    </recommendedName>
</protein>
<dbReference type="GO" id="GO:0006508">
    <property type="term" value="P:proteolysis"/>
    <property type="evidence" value="ECO:0007669"/>
    <property type="project" value="UniProtKB-KW"/>
</dbReference>
<keyword evidence="3" id="KW-0378">Hydrolase</keyword>
<gene>
    <name evidence="6" type="ORF">ABB55_00845</name>
</gene>
<evidence type="ECO:0000259" key="5">
    <source>
        <dbReference type="PROSITE" id="PS50106"/>
    </source>
</evidence>
<dbReference type="RefSeq" id="WP_054357113.1">
    <property type="nucleotide sequence ID" value="NZ_LJYW01000001.1"/>
</dbReference>
<dbReference type="PROSITE" id="PS50106">
    <property type="entry name" value="PDZ"/>
    <property type="match status" value="2"/>
</dbReference>
<keyword evidence="7" id="KW-1185">Reference proteome</keyword>
<evidence type="ECO:0000256" key="3">
    <source>
        <dbReference type="ARBA" id="ARBA00022801"/>
    </source>
</evidence>
<dbReference type="AlphaFoldDB" id="A0A0P6W9B4"/>
<dbReference type="Proteomes" id="UP000048984">
    <property type="component" value="Unassembled WGS sequence"/>
</dbReference>
<keyword evidence="4" id="KW-0720">Serine protease</keyword>
<dbReference type="Gene3D" id="2.40.10.120">
    <property type="match status" value="1"/>
</dbReference>
<feature type="domain" description="PDZ" evidence="5">
    <location>
        <begin position="254"/>
        <end position="304"/>
    </location>
</feature>
<evidence type="ECO:0000256" key="4">
    <source>
        <dbReference type="ARBA" id="ARBA00022825"/>
    </source>
</evidence>
<dbReference type="InterPro" id="IPR009003">
    <property type="entry name" value="Peptidase_S1_PA"/>
</dbReference>
<evidence type="ECO:0000256" key="2">
    <source>
        <dbReference type="ARBA" id="ARBA00022670"/>
    </source>
</evidence>
<reference evidence="6 7" key="1">
    <citation type="submission" date="2015-09" db="EMBL/GenBank/DDBJ databases">
        <authorList>
            <person name="Jackson K.R."/>
            <person name="Lunt B.L."/>
            <person name="Fisher J.N.B."/>
            <person name="Gardner A.V."/>
            <person name="Bailey M.E."/>
            <person name="Deus L.M."/>
            <person name="Earl A.S."/>
            <person name="Gibby P.D."/>
            <person name="Hartmann K.A."/>
            <person name="Liu J.E."/>
            <person name="Manci A.M."/>
            <person name="Nielsen D.A."/>
            <person name="Solomon M.B."/>
            <person name="Breakwell D.P."/>
            <person name="Burnett S.H."/>
            <person name="Grose J.H."/>
        </authorList>
    </citation>
    <scope>NUCLEOTIDE SEQUENCE [LARGE SCALE GENOMIC DNA]</scope>
    <source>
        <strain evidence="6 7">16</strain>
    </source>
</reference>
<dbReference type="GO" id="GO:0004252">
    <property type="term" value="F:serine-type endopeptidase activity"/>
    <property type="evidence" value="ECO:0007669"/>
    <property type="project" value="InterPro"/>
</dbReference>
<dbReference type="InterPro" id="IPR001940">
    <property type="entry name" value="Peptidase_S1C"/>
</dbReference>
<feature type="domain" description="PDZ" evidence="5">
    <location>
        <begin position="360"/>
        <end position="447"/>
    </location>
</feature>
<dbReference type="PANTHER" id="PTHR22939">
    <property type="entry name" value="SERINE PROTEASE FAMILY S1C HTRA-RELATED"/>
    <property type="match status" value="1"/>
</dbReference>
<comment type="caution">
    <text evidence="6">The sequence shown here is derived from an EMBL/GenBank/DDBJ whole genome shotgun (WGS) entry which is preliminary data.</text>
</comment>
<dbReference type="SUPFAM" id="SSF50156">
    <property type="entry name" value="PDZ domain-like"/>
    <property type="match status" value="2"/>
</dbReference>
<dbReference type="PANTHER" id="PTHR22939:SF129">
    <property type="entry name" value="SERINE PROTEASE HTRA2, MITOCHONDRIAL"/>
    <property type="match status" value="1"/>
</dbReference>
<dbReference type="STRING" id="665126.ABB55_00845"/>
<comment type="similarity">
    <text evidence="1">Belongs to the peptidase S1C family.</text>
</comment>
<sequence>MGRRAFPLVLAGVFAVTLAAGAILLIRPSCSCAPAPRTSAADPAPPAAPAPSASPASIALAATFSVHALGGEEAPAVGTAFRDAATGLIVTTAHVVGEAEAVMLVDRNGHRAEARVAARDAIKDIAALTGGPNGPGLLVATEDRLIPGDEVLAVGAPLGLGHSVTRGIVSALGREIDARSPYPAIQHDAALNPGSSGGPLVDRAGRAVGLNAAMPDGFRRNVGIGYAIPGSVVARFLADVAAGRPVGTRTIGLVARSIEGELARALGTPAGSGVLVEEIAPGEAADRAGLRAGDVIVGAAGRKVGRAFDLTLAVDAAGIDRPVPLTVRRAGTELTLNLPPAPSSVVTPFAALTPDGRAAPLAAGRPDAAGLGLAFASSGSELAEPDAGTPAAAAGIRAGDTVLAVGTDPVASADDARTRVAARPAATAVLLLRGADGGTRYVLVDPTKGPGDNLGARGNVRPRDSIGF</sequence>
<dbReference type="SMART" id="SM00228">
    <property type="entry name" value="PDZ"/>
    <property type="match status" value="2"/>
</dbReference>
<dbReference type="PRINTS" id="PR00834">
    <property type="entry name" value="PROTEASES2C"/>
</dbReference>
<dbReference type="Pfam" id="PF13180">
    <property type="entry name" value="PDZ_2"/>
    <property type="match status" value="1"/>
</dbReference>
<dbReference type="InterPro" id="IPR036034">
    <property type="entry name" value="PDZ_sf"/>
</dbReference>
<evidence type="ECO:0000313" key="7">
    <source>
        <dbReference type="Proteomes" id="UP000048984"/>
    </source>
</evidence>
<dbReference type="Pfam" id="PF13365">
    <property type="entry name" value="Trypsin_2"/>
    <property type="match status" value="1"/>
</dbReference>
<accession>A0A0P6W9B4</accession>
<proteinExistence type="inferred from homology"/>
<dbReference type="EMBL" id="LJYW01000001">
    <property type="protein sequence ID" value="KPL50950.1"/>
    <property type="molecule type" value="Genomic_DNA"/>
</dbReference>
<evidence type="ECO:0000256" key="1">
    <source>
        <dbReference type="ARBA" id="ARBA00010541"/>
    </source>
</evidence>
<name>A0A0P6W9B4_9HYPH</name>
<dbReference type="Gene3D" id="2.30.42.10">
    <property type="match status" value="2"/>
</dbReference>
<dbReference type="InterPro" id="IPR001478">
    <property type="entry name" value="PDZ"/>
</dbReference>
<organism evidence="6 7">
    <name type="scientific">Prosthecodimorpha hirschii</name>
    <dbReference type="NCBI Taxonomy" id="665126"/>
    <lineage>
        <taxon>Bacteria</taxon>
        <taxon>Pseudomonadati</taxon>
        <taxon>Pseudomonadota</taxon>
        <taxon>Alphaproteobacteria</taxon>
        <taxon>Hyphomicrobiales</taxon>
        <taxon>Ancalomicrobiaceae</taxon>
        <taxon>Prosthecodimorpha</taxon>
    </lineage>
</organism>
<dbReference type="InterPro" id="IPR041489">
    <property type="entry name" value="PDZ_6"/>
</dbReference>